<dbReference type="NCBIfam" id="TIGR00329">
    <property type="entry name" value="gcp_kae1"/>
    <property type="match status" value="1"/>
</dbReference>
<feature type="binding site" evidence="7">
    <location>
        <position position="276"/>
    </location>
    <ligand>
        <name>substrate</name>
    </ligand>
</feature>
<comment type="caution">
    <text evidence="9">The sequence shown here is derived from an EMBL/GenBank/DDBJ whole genome shotgun (WGS) entry which is preliminary data.</text>
</comment>
<dbReference type="Gene3D" id="3.30.420.40">
    <property type="match status" value="2"/>
</dbReference>
<evidence type="ECO:0000256" key="7">
    <source>
        <dbReference type="HAMAP-Rule" id="MF_01445"/>
    </source>
</evidence>
<dbReference type="Proteomes" id="UP000275199">
    <property type="component" value="Unassembled WGS sequence"/>
</dbReference>
<dbReference type="Pfam" id="PF00814">
    <property type="entry name" value="TsaD"/>
    <property type="match status" value="1"/>
</dbReference>
<feature type="binding site" evidence="7">
    <location>
        <position position="180"/>
    </location>
    <ligand>
        <name>substrate</name>
    </ligand>
</feature>
<dbReference type="PROSITE" id="PS01016">
    <property type="entry name" value="GLYCOPROTEASE"/>
    <property type="match status" value="1"/>
</dbReference>
<feature type="binding site" evidence="7">
    <location>
        <position position="167"/>
    </location>
    <ligand>
        <name>substrate</name>
    </ligand>
</feature>
<name>A0ABX9XKN5_9PSED</name>
<dbReference type="EMBL" id="RKKU01000003">
    <property type="protein sequence ID" value="ROZ87368.1"/>
    <property type="molecule type" value="Genomic_DNA"/>
</dbReference>
<dbReference type="NCBIfam" id="TIGR03723">
    <property type="entry name" value="T6A_TsaD_YgjD"/>
    <property type="match status" value="1"/>
</dbReference>
<keyword evidence="2 7" id="KW-0819">tRNA processing</keyword>
<dbReference type="InterPro" id="IPR017861">
    <property type="entry name" value="KAE1/TsaD"/>
</dbReference>
<sequence>MRVLGIETSCDETGVAIYDSERGLLADALFSQIDLHRVYGGVVPELASRDHVKRLVPLMREVFDQAALQPGEVDGVVYTAGPGLVGALLVGGACARALAFAWGVPALGVHHMEGHLLAPMLEASPPAFPFVALLVSGGHTQLVRVDGIGEYQLLGESLDDAAGEAFDKTAKLMGLPYPGGPEIARLAEEGEAGVFVFPRPMTDRPGLDFSFSGLKTSVLNAWQRCQQQGEVSHQVQADLALGFETAVVETLTIKCKRALKQTGLKRLVIAGGVSANQRLRANLEKMTAGLKGEVFYARPAFCTDNGAMIAYAGCQRLMAGQHDISGIEARARWPMDQLPALAVKA</sequence>
<comment type="cofactor">
    <cofactor evidence="7">
        <name>Fe(2+)</name>
        <dbReference type="ChEBI" id="CHEBI:29033"/>
    </cofactor>
    <text evidence="7">Binds 1 Fe(2+) ion per subunit.</text>
</comment>
<dbReference type="InterPro" id="IPR022450">
    <property type="entry name" value="TsaD"/>
</dbReference>
<feature type="binding site" evidence="7">
    <location>
        <position position="304"/>
    </location>
    <ligand>
        <name>Fe cation</name>
        <dbReference type="ChEBI" id="CHEBI:24875"/>
    </ligand>
</feature>
<evidence type="ECO:0000313" key="9">
    <source>
        <dbReference type="EMBL" id="ROZ87368.1"/>
    </source>
</evidence>
<evidence type="ECO:0000256" key="3">
    <source>
        <dbReference type="ARBA" id="ARBA00022723"/>
    </source>
</evidence>
<evidence type="ECO:0000313" key="10">
    <source>
        <dbReference type="Proteomes" id="UP000275199"/>
    </source>
</evidence>
<comment type="similarity">
    <text evidence="7">Belongs to the KAE1 / TsaD family.</text>
</comment>
<dbReference type="EC" id="2.3.1.234" evidence="7"/>
<evidence type="ECO:0000256" key="4">
    <source>
        <dbReference type="ARBA" id="ARBA00023004"/>
    </source>
</evidence>
<evidence type="ECO:0000256" key="6">
    <source>
        <dbReference type="ARBA" id="ARBA00048117"/>
    </source>
</evidence>
<dbReference type="InterPro" id="IPR000905">
    <property type="entry name" value="Gcp-like_dom"/>
</dbReference>
<keyword evidence="1 7" id="KW-0808">Transferase</keyword>
<evidence type="ECO:0000256" key="2">
    <source>
        <dbReference type="ARBA" id="ARBA00022694"/>
    </source>
</evidence>
<dbReference type="GO" id="GO:0061711">
    <property type="term" value="F:tRNA N(6)-L-threonylcarbamoyladenine synthase activity"/>
    <property type="evidence" value="ECO:0007669"/>
    <property type="project" value="UniProtKB-EC"/>
</dbReference>
<evidence type="ECO:0000256" key="5">
    <source>
        <dbReference type="ARBA" id="ARBA00023315"/>
    </source>
</evidence>
<dbReference type="PRINTS" id="PR00789">
    <property type="entry name" value="OSIALOPTASE"/>
</dbReference>
<keyword evidence="4 7" id="KW-0408">Iron</keyword>
<comment type="catalytic activity">
    <reaction evidence="6 7">
        <text>L-threonylcarbamoyladenylate + adenosine(37) in tRNA = N(6)-L-threonylcarbamoyladenosine(37) in tRNA + AMP + H(+)</text>
        <dbReference type="Rhea" id="RHEA:37059"/>
        <dbReference type="Rhea" id="RHEA-COMP:10162"/>
        <dbReference type="Rhea" id="RHEA-COMP:10163"/>
        <dbReference type="ChEBI" id="CHEBI:15378"/>
        <dbReference type="ChEBI" id="CHEBI:73682"/>
        <dbReference type="ChEBI" id="CHEBI:74411"/>
        <dbReference type="ChEBI" id="CHEBI:74418"/>
        <dbReference type="ChEBI" id="CHEBI:456215"/>
        <dbReference type="EC" id="2.3.1.234"/>
    </reaction>
</comment>
<comment type="caution">
    <text evidence="7">Lacks conserved residue(s) required for the propagation of feature annotation.</text>
</comment>
<feature type="domain" description="Gcp-like" evidence="8">
    <location>
        <begin position="24"/>
        <end position="311"/>
    </location>
</feature>
<keyword evidence="3 7" id="KW-0479">Metal-binding</keyword>
<feature type="binding site" evidence="7">
    <location>
        <position position="111"/>
    </location>
    <ligand>
        <name>Fe cation</name>
        <dbReference type="ChEBI" id="CHEBI:24875"/>
    </ligand>
</feature>
<gene>
    <name evidence="7 9" type="primary">tsaD</name>
    <name evidence="9" type="ORF">EF096_03700</name>
</gene>
<proteinExistence type="inferred from homology"/>
<keyword evidence="7" id="KW-0963">Cytoplasm</keyword>
<dbReference type="PANTHER" id="PTHR11735:SF6">
    <property type="entry name" value="TRNA N6-ADENOSINE THREONYLCARBAMOYLTRANSFERASE, MITOCHONDRIAL"/>
    <property type="match status" value="1"/>
</dbReference>
<protein>
    <recommendedName>
        <fullName evidence="7">tRNA N6-adenosine threonylcarbamoyltransferase</fullName>
        <ecNumber evidence="7">2.3.1.234</ecNumber>
    </recommendedName>
    <alternativeName>
        <fullName evidence="7">N6-L-threonylcarbamoyladenine synthase</fullName>
        <shortName evidence="7">t(6)A synthase</shortName>
    </alternativeName>
    <alternativeName>
        <fullName evidence="7">t(6)A37 threonylcarbamoyladenosine biosynthesis protein TsaD</fullName>
    </alternativeName>
    <alternativeName>
        <fullName evidence="7">tRNA threonylcarbamoyladenosine biosynthesis protein TsaD</fullName>
    </alternativeName>
</protein>
<reference evidence="9 10" key="1">
    <citation type="submission" date="2018-11" db="EMBL/GenBank/DDBJ databases">
        <authorList>
            <person name="Jang G.I."/>
            <person name="Hwang C.Y."/>
        </authorList>
    </citation>
    <scope>NUCLEOTIDE SEQUENCE [LARGE SCALE GENOMIC DNA]</scope>
    <source>
        <strain evidence="9 10">SSM26</strain>
    </source>
</reference>
<dbReference type="HAMAP" id="MF_01445">
    <property type="entry name" value="TsaD"/>
    <property type="match status" value="1"/>
</dbReference>
<keyword evidence="5 7" id="KW-0012">Acyltransferase</keyword>
<dbReference type="InterPro" id="IPR017860">
    <property type="entry name" value="Peptidase_M22_CS"/>
</dbReference>
<dbReference type="CDD" id="cd24133">
    <property type="entry name" value="ASKHA_NBD_TsaD_bac"/>
    <property type="match status" value="1"/>
</dbReference>
<dbReference type="InterPro" id="IPR043129">
    <property type="entry name" value="ATPase_NBD"/>
</dbReference>
<feature type="binding site" evidence="7">
    <location>
        <begin position="134"/>
        <end position="138"/>
    </location>
    <ligand>
        <name>substrate</name>
    </ligand>
</feature>
<organism evidence="9 10">
    <name type="scientific">Pseudomonas neustonica</name>
    <dbReference type="NCBI Taxonomy" id="2487346"/>
    <lineage>
        <taxon>Bacteria</taxon>
        <taxon>Pseudomonadati</taxon>
        <taxon>Pseudomonadota</taxon>
        <taxon>Gammaproteobacteria</taxon>
        <taxon>Pseudomonadales</taxon>
        <taxon>Pseudomonadaceae</taxon>
        <taxon>Pseudomonas</taxon>
    </lineage>
</organism>
<keyword evidence="10" id="KW-1185">Reference proteome</keyword>
<evidence type="ECO:0000256" key="1">
    <source>
        <dbReference type="ARBA" id="ARBA00022679"/>
    </source>
</evidence>
<feature type="binding site" evidence="7">
    <location>
        <position position="115"/>
    </location>
    <ligand>
        <name>Fe cation</name>
        <dbReference type="ChEBI" id="CHEBI:24875"/>
    </ligand>
</feature>
<dbReference type="RefSeq" id="WP_123888276.1">
    <property type="nucleotide sequence ID" value="NZ_RKKU01000003.1"/>
</dbReference>
<comment type="subcellular location">
    <subcellularLocation>
        <location evidence="7">Cytoplasm</location>
    </subcellularLocation>
</comment>
<dbReference type="SUPFAM" id="SSF53067">
    <property type="entry name" value="Actin-like ATPase domain"/>
    <property type="match status" value="2"/>
</dbReference>
<evidence type="ECO:0000259" key="8">
    <source>
        <dbReference type="Pfam" id="PF00814"/>
    </source>
</evidence>
<dbReference type="PANTHER" id="PTHR11735">
    <property type="entry name" value="TRNA N6-ADENOSINE THREONYLCARBAMOYLTRANSFERASE"/>
    <property type="match status" value="1"/>
</dbReference>
<accession>A0ABX9XKN5</accession>
<comment type="function">
    <text evidence="7">Required for the formation of a threonylcarbamoyl group on adenosine at position 37 (t(6)A37) in tRNAs that read codons beginning with adenine. Is involved in the transfer of the threonylcarbamoyl moiety of threonylcarbamoyl-AMP (TC-AMP) to the N6 group of A37, together with TsaE and TsaB. TsaD likely plays a direct catalytic role in this reaction.</text>
</comment>